<dbReference type="PROSITE" id="PS50294">
    <property type="entry name" value="WD_REPEATS_REGION"/>
    <property type="match status" value="5"/>
</dbReference>
<evidence type="ECO:0000256" key="2">
    <source>
        <dbReference type="ARBA" id="ARBA00022737"/>
    </source>
</evidence>
<dbReference type="Pfam" id="PF00400">
    <property type="entry name" value="WD40"/>
    <property type="match status" value="7"/>
</dbReference>
<dbReference type="InterPro" id="IPR015943">
    <property type="entry name" value="WD40/YVTN_repeat-like_dom_sf"/>
</dbReference>
<dbReference type="PRINTS" id="PR00320">
    <property type="entry name" value="GPROTEINBRPT"/>
</dbReference>
<dbReference type="FunFam" id="2.130.10.10:FF:001616">
    <property type="entry name" value="Transducin family protein / WD-40 repeat family protein"/>
    <property type="match status" value="1"/>
</dbReference>
<dbReference type="InterPro" id="IPR020472">
    <property type="entry name" value="WD40_PAC1"/>
</dbReference>
<dbReference type="PANTHER" id="PTHR19857:SF8">
    <property type="entry name" value="ANGIO-ASSOCIATED MIGRATORY CELL PROTEIN"/>
    <property type="match status" value="1"/>
</dbReference>
<organism evidence="4">
    <name type="scientific">Zea mays</name>
    <name type="common">Maize</name>
    <dbReference type="NCBI Taxonomy" id="4577"/>
    <lineage>
        <taxon>Eukaryota</taxon>
        <taxon>Viridiplantae</taxon>
        <taxon>Streptophyta</taxon>
        <taxon>Embryophyta</taxon>
        <taxon>Tracheophyta</taxon>
        <taxon>Spermatophyta</taxon>
        <taxon>Magnoliopsida</taxon>
        <taxon>Liliopsida</taxon>
        <taxon>Poales</taxon>
        <taxon>Poaceae</taxon>
        <taxon>PACMAD clade</taxon>
        <taxon>Panicoideae</taxon>
        <taxon>Andropogonodae</taxon>
        <taxon>Andropogoneae</taxon>
        <taxon>Tripsacinae</taxon>
        <taxon>Zea</taxon>
    </lineage>
</organism>
<dbReference type="ExpressionAtlas" id="A0A1D6G3T8">
    <property type="expression patterns" value="baseline and differential"/>
</dbReference>
<dbReference type="CDD" id="cd00200">
    <property type="entry name" value="WD40"/>
    <property type="match status" value="1"/>
</dbReference>
<accession>A0A1D6G3T8</accession>
<keyword evidence="2" id="KW-0677">Repeat</keyword>
<protein>
    <submittedName>
        <fullName evidence="4">Transducin family protein / WD-40 repeat family protein</fullName>
    </submittedName>
</protein>
<dbReference type="SMART" id="SM00320">
    <property type="entry name" value="WD40"/>
    <property type="match status" value="8"/>
</dbReference>
<feature type="region of interest" description="Disordered" evidence="3">
    <location>
        <begin position="29"/>
        <end position="48"/>
    </location>
</feature>
<sequence>MSISGELPGEGSDGEEEVFIDEEDIIHEITIDEEDLPDRDEEDDDVGDGIDEVFSVACSPTDASLVASGGKDDRGFLWRIGSDEGALELTGHKDTVGTVAFSSDGNLLACGSFDGQINVWNTAARALKGTLEGSGSGFEWLKWHPRGHLIIAGSEDCNVWMWNADHNAIINTFVGHSNTVTCGDFTPDGKLICTGSDDASLRIWDPRSAQSRHVIRDFIEFSMECVFVEHIFELVDGHGYHTDGLTCLSMTLDSQTVVSGSKDSSVHAVNVNSGQIVGSLVGHTTSIECVGISSSYGWVATGSMDQKLIIWDLTHQSSRCTCEHDEGVTSLAWLGSSRYVASGCIDGKVRIWDSLSGDCAREFSGHADVVQSMAITADGNAMVSVSSDGSARVFDISMFK</sequence>
<dbReference type="InterPro" id="IPR001680">
    <property type="entry name" value="WD40_rpt"/>
</dbReference>
<feature type="region of interest" description="Disordered" evidence="3">
    <location>
        <begin position="1"/>
        <end position="22"/>
    </location>
</feature>
<dbReference type="PANTHER" id="PTHR19857">
    <property type="entry name" value="MITOCHONDRIAL DIVISION PROTEIN 1-RELATED"/>
    <property type="match status" value="1"/>
</dbReference>
<dbReference type="InterPro" id="IPR051179">
    <property type="entry name" value="WD_repeat_multifunction"/>
</dbReference>
<dbReference type="InterPro" id="IPR019775">
    <property type="entry name" value="WD40_repeat_CS"/>
</dbReference>
<evidence type="ECO:0000313" key="4">
    <source>
        <dbReference type="EMBL" id="AQK98000.1"/>
    </source>
</evidence>
<dbReference type="PROSITE" id="PS00678">
    <property type="entry name" value="WD_REPEATS_1"/>
    <property type="match status" value="1"/>
</dbReference>
<name>A0A1D6G3T8_MAIZE</name>
<gene>
    <name evidence="4" type="ORF">ZEAMMB73_Zm00001d011779</name>
</gene>
<dbReference type="AlphaFoldDB" id="A0A1D6G3T8"/>
<dbReference type="Gene3D" id="2.130.10.10">
    <property type="entry name" value="YVTN repeat-like/Quinoprotein amine dehydrogenase"/>
    <property type="match status" value="1"/>
</dbReference>
<dbReference type="FunFam" id="2.130.10.10:FF:001621">
    <property type="entry name" value="Excision repair cross-complementation group 8"/>
    <property type="match status" value="1"/>
</dbReference>
<keyword evidence="1" id="KW-0853">WD repeat</keyword>
<dbReference type="SUPFAM" id="SSF50998">
    <property type="entry name" value="Quinoprotein alcohol dehydrogenase-like"/>
    <property type="match status" value="1"/>
</dbReference>
<reference evidence="4" key="1">
    <citation type="submission" date="2015-12" db="EMBL/GenBank/DDBJ databases">
        <title>Update maize B73 reference genome by single molecule sequencing technologies.</title>
        <authorList>
            <consortium name="Maize Genome Sequencing Project"/>
            <person name="Ware D."/>
        </authorList>
    </citation>
    <scope>NUCLEOTIDE SEQUENCE</scope>
    <source>
        <tissue evidence="4">Seedling</tissue>
    </source>
</reference>
<dbReference type="InterPro" id="IPR011047">
    <property type="entry name" value="Quinoprotein_ADH-like_sf"/>
</dbReference>
<dbReference type="EMBL" id="CM000784">
    <property type="protein sequence ID" value="AQK98000.1"/>
    <property type="molecule type" value="Genomic_DNA"/>
</dbReference>
<feature type="compositionally biased region" description="Acidic residues" evidence="3">
    <location>
        <begin position="12"/>
        <end position="22"/>
    </location>
</feature>
<dbReference type="PROSITE" id="PS50082">
    <property type="entry name" value="WD_REPEATS_2"/>
    <property type="match status" value="6"/>
</dbReference>
<evidence type="ECO:0000256" key="3">
    <source>
        <dbReference type="SAM" id="MobiDB-lite"/>
    </source>
</evidence>
<proteinExistence type="predicted"/>
<evidence type="ECO:0000256" key="1">
    <source>
        <dbReference type="ARBA" id="ARBA00022574"/>
    </source>
</evidence>